<keyword evidence="6 7" id="KW-0472">Membrane</keyword>
<evidence type="ECO:0000313" key="9">
    <source>
        <dbReference type="Proteomes" id="UP000514720"/>
    </source>
</evidence>
<gene>
    <name evidence="8" type="ORF">G4Z02_02465</name>
</gene>
<name>A0A7L7KQF2_9MOLU</name>
<reference evidence="8 9" key="1">
    <citation type="submission" date="2020-02" db="EMBL/GenBank/DDBJ databases">
        <authorList>
            <person name="Zheng R.K."/>
            <person name="Sun C.M."/>
        </authorList>
    </citation>
    <scope>NUCLEOTIDE SEQUENCE [LARGE SCALE GENOMIC DNA]</scope>
    <source>
        <strain evidence="9">zrk13</strain>
    </source>
</reference>
<keyword evidence="4 7" id="KW-0812">Transmembrane</keyword>
<evidence type="ECO:0000256" key="3">
    <source>
        <dbReference type="ARBA" id="ARBA00022475"/>
    </source>
</evidence>
<evidence type="ECO:0000256" key="1">
    <source>
        <dbReference type="ARBA" id="ARBA00004651"/>
    </source>
</evidence>
<dbReference type="RefSeq" id="WP_258878278.1">
    <property type="nucleotide sequence ID" value="NZ_CP048914.1"/>
</dbReference>
<evidence type="ECO:0000256" key="4">
    <source>
        <dbReference type="ARBA" id="ARBA00022692"/>
    </source>
</evidence>
<keyword evidence="3" id="KW-1003">Cell membrane</keyword>
<comment type="subcellular location">
    <subcellularLocation>
        <location evidence="1">Cell membrane</location>
        <topology evidence="1">Multi-pass membrane protein</topology>
    </subcellularLocation>
</comment>
<dbReference type="PANTHER" id="PTHR34584">
    <property type="entry name" value="NA(+)/H(+) ANTIPORTER SUBUNIT E1"/>
    <property type="match status" value="1"/>
</dbReference>
<evidence type="ECO:0000256" key="6">
    <source>
        <dbReference type="ARBA" id="ARBA00023136"/>
    </source>
</evidence>
<sequence>MMWSYIKLRYKLFVVLLLFWFLLQLNVRLETILLGVLVSAFITVSSYNVLYDEQGYRYHGIRFGALVRYIVMLFIEIYRAGFRYITNLLFRHYEPVVFTMHLDVDDPVLLSIIANSITLTPGTISIEVDTIHYMITVMTMAKKGTSIKELEQPIHDKFEKLLKPKEGSNV</sequence>
<keyword evidence="9" id="KW-1185">Reference proteome</keyword>
<accession>A0A7L7KQF2</accession>
<feature type="transmembrane region" description="Helical" evidence="7">
    <location>
        <begin position="56"/>
        <end position="75"/>
    </location>
</feature>
<comment type="similarity">
    <text evidence="2">Belongs to the CPA3 antiporters (TC 2.A.63) subunit E family.</text>
</comment>
<evidence type="ECO:0000256" key="2">
    <source>
        <dbReference type="ARBA" id="ARBA00006228"/>
    </source>
</evidence>
<dbReference type="EMBL" id="CP048914">
    <property type="protein sequence ID" value="QMS84659.1"/>
    <property type="molecule type" value="Genomic_DNA"/>
</dbReference>
<keyword evidence="5 7" id="KW-1133">Transmembrane helix</keyword>
<dbReference type="KEGG" id="xcl:G4Z02_02465"/>
<evidence type="ECO:0000313" key="8">
    <source>
        <dbReference type="EMBL" id="QMS84659.1"/>
    </source>
</evidence>
<dbReference type="GO" id="GO:0008324">
    <property type="term" value="F:monoatomic cation transmembrane transporter activity"/>
    <property type="evidence" value="ECO:0007669"/>
    <property type="project" value="InterPro"/>
</dbReference>
<dbReference type="InterPro" id="IPR002758">
    <property type="entry name" value="Cation_antiport_E"/>
</dbReference>
<dbReference type="PANTHER" id="PTHR34584:SF1">
    <property type="entry name" value="NA(+)_H(+) ANTIPORTER SUBUNIT E1"/>
    <property type="match status" value="1"/>
</dbReference>
<proteinExistence type="inferred from homology"/>
<organism evidence="8 9">
    <name type="scientific">Candidatus Xianfuyuplasma coldseepsis</name>
    <dbReference type="NCBI Taxonomy" id="2782163"/>
    <lineage>
        <taxon>Bacteria</taxon>
        <taxon>Bacillati</taxon>
        <taxon>Mycoplasmatota</taxon>
        <taxon>Mollicutes</taxon>
        <taxon>Candidatus Izemoplasmatales</taxon>
        <taxon>Candidatus Izemoplasmataceae</taxon>
        <taxon>Candidatus Xianfuyuplasma</taxon>
    </lineage>
</organism>
<dbReference type="AlphaFoldDB" id="A0A7L7KQF2"/>
<dbReference type="Pfam" id="PF01899">
    <property type="entry name" value="MNHE"/>
    <property type="match status" value="1"/>
</dbReference>
<evidence type="ECO:0000256" key="7">
    <source>
        <dbReference type="SAM" id="Phobius"/>
    </source>
</evidence>
<evidence type="ECO:0000256" key="5">
    <source>
        <dbReference type="ARBA" id="ARBA00022989"/>
    </source>
</evidence>
<protein>
    <submittedName>
        <fullName evidence="8">Na+/H+ antiporter subunit E</fullName>
    </submittedName>
</protein>
<dbReference type="Proteomes" id="UP000514720">
    <property type="component" value="Chromosome"/>
</dbReference>
<dbReference type="GO" id="GO:0005886">
    <property type="term" value="C:plasma membrane"/>
    <property type="evidence" value="ECO:0007669"/>
    <property type="project" value="UniProtKB-SubCell"/>
</dbReference>